<accession>A0AAD3XWC1</accession>
<dbReference type="AlphaFoldDB" id="A0AAD3XWC1"/>
<dbReference type="EMBL" id="BSYO01000019">
    <property type="protein sequence ID" value="GMH18571.1"/>
    <property type="molecule type" value="Genomic_DNA"/>
</dbReference>
<organism evidence="1 2">
    <name type="scientific">Nepenthes gracilis</name>
    <name type="common">Slender pitcher plant</name>
    <dbReference type="NCBI Taxonomy" id="150966"/>
    <lineage>
        <taxon>Eukaryota</taxon>
        <taxon>Viridiplantae</taxon>
        <taxon>Streptophyta</taxon>
        <taxon>Embryophyta</taxon>
        <taxon>Tracheophyta</taxon>
        <taxon>Spermatophyta</taxon>
        <taxon>Magnoliopsida</taxon>
        <taxon>eudicotyledons</taxon>
        <taxon>Gunneridae</taxon>
        <taxon>Pentapetalae</taxon>
        <taxon>Caryophyllales</taxon>
        <taxon>Nepenthaceae</taxon>
        <taxon>Nepenthes</taxon>
    </lineage>
</organism>
<keyword evidence="2" id="KW-1185">Reference proteome</keyword>
<gene>
    <name evidence="1" type="ORF">Nepgr_020412</name>
</gene>
<protein>
    <submittedName>
        <fullName evidence="1">Uncharacterized protein</fullName>
    </submittedName>
</protein>
<sequence>MEDLKKIASSEISNPPAPALYGKIDATHSRATFSSDSLLGVEDHGQHLLGKVSLALEKNDSSHSASGIEMHFGPVGLLLASSGDDDATAPAPIL</sequence>
<comment type="caution">
    <text evidence="1">The sequence shown here is derived from an EMBL/GenBank/DDBJ whole genome shotgun (WGS) entry which is preliminary data.</text>
</comment>
<evidence type="ECO:0000313" key="2">
    <source>
        <dbReference type="Proteomes" id="UP001279734"/>
    </source>
</evidence>
<name>A0AAD3XWC1_NEPGR</name>
<reference evidence="1" key="1">
    <citation type="submission" date="2023-05" db="EMBL/GenBank/DDBJ databases">
        <title>Nepenthes gracilis genome sequencing.</title>
        <authorList>
            <person name="Fukushima K."/>
        </authorList>
    </citation>
    <scope>NUCLEOTIDE SEQUENCE</scope>
    <source>
        <strain evidence="1">SING2019-196</strain>
    </source>
</reference>
<proteinExistence type="predicted"/>
<evidence type="ECO:0000313" key="1">
    <source>
        <dbReference type="EMBL" id="GMH18571.1"/>
    </source>
</evidence>
<dbReference type="Proteomes" id="UP001279734">
    <property type="component" value="Unassembled WGS sequence"/>
</dbReference>